<dbReference type="EMBL" id="CP046171">
    <property type="protein sequence ID" value="QIS03258.1"/>
    <property type="molecule type" value="Genomic_DNA"/>
</dbReference>
<reference evidence="1 2" key="1">
    <citation type="journal article" date="2019" name="ACS Chem. Biol.">
        <title>Identification and Mobilization of a Cryptic Antibiotic Biosynthesis Gene Locus from a Human-Pathogenic Nocardia Isolate.</title>
        <authorList>
            <person name="Herisse M."/>
            <person name="Ishida K."/>
            <person name="Porter J.L."/>
            <person name="Howden B."/>
            <person name="Hertweck C."/>
            <person name="Stinear T.P."/>
            <person name="Pidot S.J."/>
        </authorList>
    </citation>
    <scope>NUCLEOTIDE SEQUENCE [LARGE SCALE GENOMIC DNA]</scope>
    <source>
        <strain evidence="1 2">AUSMDU00024985</strain>
    </source>
</reference>
<proteinExistence type="predicted"/>
<accession>A0A6G9XQR0</accession>
<organism evidence="1 2">
    <name type="scientific">Nocardia brasiliensis</name>
    <dbReference type="NCBI Taxonomy" id="37326"/>
    <lineage>
        <taxon>Bacteria</taxon>
        <taxon>Bacillati</taxon>
        <taxon>Actinomycetota</taxon>
        <taxon>Actinomycetes</taxon>
        <taxon>Mycobacteriales</taxon>
        <taxon>Nocardiaceae</taxon>
        <taxon>Nocardia</taxon>
    </lineage>
</organism>
<dbReference type="AlphaFoldDB" id="A0A6G9XQR0"/>
<dbReference type="RefSeq" id="WP_167462326.1">
    <property type="nucleotide sequence ID" value="NZ_CP046171.1"/>
</dbReference>
<evidence type="ECO:0000313" key="1">
    <source>
        <dbReference type="EMBL" id="QIS03258.1"/>
    </source>
</evidence>
<sequence>MTMVAAALAAGSAAGLTSTAERAVGEAYQALKGLITSRYRSVDVAALERQPRSTARRAAVAEELARAGARDDAELQAEAGRLLVVIQRQAPQVAAAIGVELREVRAGELEITGITADDSGVLAENVTVTGSFTISQVRAGGRSAHPPTAQQG</sequence>
<evidence type="ECO:0000313" key="2">
    <source>
        <dbReference type="Proteomes" id="UP000501705"/>
    </source>
</evidence>
<gene>
    <name evidence="1" type="ORF">F5X71_13890</name>
</gene>
<protein>
    <submittedName>
        <fullName evidence="1">Uncharacterized protein</fullName>
    </submittedName>
</protein>
<name>A0A6G9XQR0_NOCBR</name>
<dbReference type="Proteomes" id="UP000501705">
    <property type="component" value="Chromosome"/>
</dbReference>